<dbReference type="Pfam" id="PF01156">
    <property type="entry name" value="IU_nuc_hydro"/>
    <property type="match status" value="1"/>
</dbReference>
<dbReference type="PANTHER" id="PTHR12304">
    <property type="entry name" value="INOSINE-URIDINE PREFERRING NUCLEOSIDE HYDROLASE"/>
    <property type="match status" value="1"/>
</dbReference>
<keyword evidence="2" id="KW-0326">Glycosidase</keyword>
<protein>
    <submittedName>
        <fullName evidence="4">Nucleoside hydrolase</fullName>
    </submittedName>
</protein>
<organism evidence="4 5">
    <name type="scientific">Bifidobacterium colobi</name>
    <dbReference type="NCBI Taxonomy" id="2809026"/>
    <lineage>
        <taxon>Bacteria</taxon>
        <taxon>Bacillati</taxon>
        <taxon>Actinomycetota</taxon>
        <taxon>Actinomycetes</taxon>
        <taxon>Bifidobacteriales</taxon>
        <taxon>Bifidobacteriaceae</taxon>
        <taxon>Bifidobacterium</taxon>
    </lineage>
</organism>
<evidence type="ECO:0000313" key="5">
    <source>
        <dbReference type="Proteomes" id="UP000711736"/>
    </source>
</evidence>
<dbReference type="SUPFAM" id="SSF53590">
    <property type="entry name" value="Nucleoside hydrolase"/>
    <property type="match status" value="1"/>
</dbReference>
<evidence type="ECO:0000256" key="2">
    <source>
        <dbReference type="ARBA" id="ARBA00023295"/>
    </source>
</evidence>
<evidence type="ECO:0000313" key="4">
    <source>
        <dbReference type="EMBL" id="MBT1175012.1"/>
    </source>
</evidence>
<dbReference type="EMBL" id="JAFEJU010000003">
    <property type="protein sequence ID" value="MBT1175012.1"/>
    <property type="molecule type" value="Genomic_DNA"/>
</dbReference>
<dbReference type="CDD" id="cd02651">
    <property type="entry name" value="nuc_hydro_IU_UC_XIUA"/>
    <property type="match status" value="1"/>
</dbReference>
<keyword evidence="1 4" id="KW-0378">Hydrolase</keyword>
<keyword evidence="5" id="KW-1185">Reference proteome</keyword>
<dbReference type="InterPro" id="IPR023186">
    <property type="entry name" value="IUNH"/>
</dbReference>
<evidence type="ECO:0000259" key="3">
    <source>
        <dbReference type="Pfam" id="PF01156"/>
    </source>
</evidence>
<proteinExistence type="predicted"/>
<feature type="domain" description="Inosine/uridine-preferring nucleoside hydrolase" evidence="3">
    <location>
        <begin position="8"/>
        <end position="317"/>
    </location>
</feature>
<dbReference type="GO" id="GO:0016787">
    <property type="term" value="F:hydrolase activity"/>
    <property type="evidence" value="ECO:0007669"/>
    <property type="project" value="UniProtKB-KW"/>
</dbReference>
<accession>A0ABS5UVB1</accession>
<sequence length="328" mass="35619">MESMKKKVILDCDPGHDDAFGIMLAVQHLDVLGITTIGGNCTLENVTRNAIKVLEVLGAADRIGVYPGHSCPMVAPLVTAPQFHGETGLDGPVLPEPTHQPQNKHAVDFIVDTVMSTDDVTLIATGPLTNIAAAINREPRIVDRVKELCIMGGSVTYGNWTPAAEFNIFVDPEAASRVFNSGLHVKMTGINLTRQCELTAKHVAKFREIGTKAANLAADLTDFFIEACEEESELTGATMHDACAVAWIIDPSLIKAVPMHIDIELNGKLTRGMTVCDYRHLRGTKPAVDLERTPTMDYRGEKPNAEAALELDFPGFVNLLNSTLENYD</sequence>
<name>A0ABS5UVB1_9BIFI</name>
<dbReference type="RefSeq" id="WP_214376227.1">
    <property type="nucleotide sequence ID" value="NZ_JAFEJU010000003.1"/>
</dbReference>
<dbReference type="Gene3D" id="3.90.245.10">
    <property type="entry name" value="Ribonucleoside hydrolase-like"/>
    <property type="match status" value="1"/>
</dbReference>
<dbReference type="PANTHER" id="PTHR12304:SF4">
    <property type="entry name" value="URIDINE NUCLEOSIDASE"/>
    <property type="match status" value="1"/>
</dbReference>
<gene>
    <name evidence="4" type="ORF">JS530_05765</name>
</gene>
<dbReference type="Proteomes" id="UP000711736">
    <property type="component" value="Unassembled WGS sequence"/>
</dbReference>
<dbReference type="InterPro" id="IPR036452">
    <property type="entry name" value="Ribo_hydro-like"/>
</dbReference>
<evidence type="ECO:0000256" key="1">
    <source>
        <dbReference type="ARBA" id="ARBA00022801"/>
    </source>
</evidence>
<dbReference type="InterPro" id="IPR001910">
    <property type="entry name" value="Inosine/uridine_hydrolase_dom"/>
</dbReference>
<reference evidence="4 5" key="1">
    <citation type="journal article" date="2021" name="Environ. Microbiol.">
        <title>Genetic insights into the dark matter of the mammalian gut microbiota through targeted genome reconstruction.</title>
        <authorList>
            <person name="Lugli G.A."/>
            <person name="Alessandri G."/>
            <person name="Milani C."/>
            <person name="Viappiani A."/>
            <person name="Fontana F."/>
            <person name="Tarracchini C."/>
            <person name="Mancabelli L."/>
            <person name="Argentini C."/>
            <person name="Ruiz L."/>
            <person name="Margolles A."/>
            <person name="van Sinderen D."/>
            <person name="Turroni F."/>
            <person name="Ventura M."/>
        </authorList>
    </citation>
    <scope>NUCLEOTIDE SEQUENCE [LARGE SCALE GENOMIC DNA]</scope>
    <source>
        <strain evidence="4 5">LC6</strain>
    </source>
</reference>
<comment type="caution">
    <text evidence="4">The sequence shown here is derived from an EMBL/GenBank/DDBJ whole genome shotgun (WGS) entry which is preliminary data.</text>
</comment>